<keyword evidence="7" id="KW-0998">Cell outer membrane</keyword>
<keyword evidence="10" id="KW-1185">Reference proteome</keyword>
<dbReference type="EMBL" id="VOOS01000003">
    <property type="protein sequence ID" value="TXB65307.1"/>
    <property type="molecule type" value="Genomic_DNA"/>
</dbReference>
<feature type="chain" id="PRO_5022793797" evidence="8">
    <location>
        <begin position="23"/>
        <end position="484"/>
    </location>
</feature>
<dbReference type="Gene3D" id="1.20.1600.10">
    <property type="entry name" value="Outer membrane efflux proteins (OEP)"/>
    <property type="match status" value="1"/>
</dbReference>
<name>A0A5C6RT45_9FLAO</name>
<evidence type="ECO:0000256" key="5">
    <source>
        <dbReference type="ARBA" id="ARBA00022692"/>
    </source>
</evidence>
<evidence type="ECO:0000256" key="4">
    <source>
        <dbReference type="ARBA" id="ARBA00022452"/>
    </source>
</evidence>
<dbReference type="Proteomes" id="UP000321721">
    <property type="component" value="Unassembled WGS sequence"/>
</dbReference>
<evidence type="ECO:0000256" key="2">
    <source>
        <dbReference type="ARBA" id="ARBA00007613"/>
    </source>
</evidence>
<dbReference type="Pfam" id="PF02321">
    <property type="entry name" value="OEP"/>
    <property type="match status" value="1"/>
</dbReference>
<evidence type="ECO:0000256" key="1">
    <source>
        <dbReference type="ARBA" id="ARBA00004442"/>
    </source>
</evidence>
<dbReference type="PANTHER" id="PTHR30026:SF20">
    <property type="entry name" value="OUTER MEMBRANE PROTEIN TOLC"/>
    <property type="match status" value="1"/>
</dbReference>
<evidence type="ECO:0000256" key="7">
    <source>
        <dbReference type="ARBA" id="ARBA00023237"/>
    </source>
</evidence>
<keyword evidence="3" id="KW-0813">Transport</keyword>
<dbReference type="GO" id="GO:1990281">
    <property type="term" value="C:efflux pump complex"/>
    <property type="evidence" value="ECO:0007669"/>
    <property type="project" value="TreeGrafter"/>
</dbReference>
<feature type="signal peptide" evidence="8">
    <location>
        <begin position="1"/>
        <end position="22"/>
    </location>
</feature>
<comment type="similarity">
    <text evidence="2">Belongs to the outer membrane factor (OMF) (TC 1.B.17) family.</text>
</comment>
<dbReference type="InterPro" id="IPR003423">
    <property type="entry name" value="OMP_efflux"/>
</dbReference>
<dbReference type="OrthoDB" id="940457at2"/>
<sequence length="484" mass="56176">MIKMKKYNLLFICFLLSFFTQAQQNLSLNDVINLAKQQSIRSKQIENKFQNSYWRNFSYKRQFLPSLVFDGTIPEFSRTISSVTQPDGSALFVNRNLISNSSNLSLNQIIPATGGSIFVRTGLDNILLTGESSTITYLSRPVEFGYTQSLFGFNRFKWDKKIEPLYFTEAELFKTEEIEDLSMLAVNKYFDLLQAQLSMKNAENNYLNNDTIYLIGKGRYRYGKIAENELLQLELSLLNAEMAYEQEKLNFELSRQKLATFLGYSSQEKFELTLDSIIPDFKVVYEEALNYANEYNSNLIQQDRQIFEAEMNVAKVKSENRFNLNLTASFGLTQTAANLKDVYTSPKDQQYVSLGIRVPIIQWGLGKGYIRQAQSNAELVRSNVEQQKIDFNQDIFVKVAEFNLNRKQLEVSKKAQEVAEKRFYVTKQRYLIGKILVTDLQIAQQEKDRALISYINAYRSFWQSYYNIRKVTHYDFETKTIIGG</sequence>
<reference evidence="9 10" key="1">
    <citation type="submission" date="2019-08" db="EMBL/GenBank/DDBJ databases">
        <title>Genome of Vicingus serpentipes NCIMB 15042.</title>
        <authorList>
            <person name="Bowman J.P."/>
        </authorList>
    </citation>
    <scope>NUCLEOTIDE SEQUENCE [LARGE SCALE GENOMIC DNA]</scope>
    <source>
        <strain evidence="9 10">NCIMB 15042</strain>
    </source>
</reference>
<comment type="caution">
    <text evidence="9">The sequence shown here is derived from an EMBL/GenBank/DDBJ whole genome shotgun (WGS) entry which is preliminary data.</text>
</comment>
<evidence type="ECO:0000256" key="3">
    <source>
        <dbReference type="ARBA" id="ARBA00022448"/>
    </source>
</evidence>
<accession>A0A5C6RT45</accession>
<comment type="subcellular location">
    <subcellularLocation>
        <location evidence="1">Cell outer membrane</location>
    </subcellularLocation>
</comment>
<keyword evidence="6" id="KW-0472">Membrane</keyword>
<dbReference type="GO" id="GO:0015288">
    <property type="term" value="F:porin activity"/>
    <property type="evidence" value="ECO:0007669"/>
    <property type="project" value="TreeGrafter"/>
</dbReference>
<organism evidence="9 10">
    <name type="scientific">Vicingus serpentipes</name>
    <dbReference type="NCBI Taxonomy" id="1926625"/>
    <lineage>
        <taxon>Bacteria</taxon>
        <taxon>Pseudomonadati</taxon>
        <taxon>Bacteroidota</taxon>
        <taxon>Flavobacteriia</taxon>
        <taxon>Flavobacteriales</taxon>
        <taxon>Vicingaceae</taxon>
        <taxon>Vicingus</taxon>
    </lineage>
</organism>
<keyword evidence="8" id="KW-0732">Signal</keyword>
<protein>
    <submittedName>
        <fullName evidence="9">TolC family protein</fullName>
    </submittedName>
</protein>
<keyword evidence="5" id="KW-0812">Transmembrane</keyword>
<evidence type="ECO:0000313" key="9">
    <source>
        <dbReference type="EMBL" id="TXB65307.1"/>
    </source>
</evidence>
<dbReference type="InterPro" id="IPR051906">
    <property type="entry name" value="TolC-like"/>
</dbReference>
<dbReference type="GO" id="GO:0015562">
    <property type="term" value="F:efflux transmembrane transporter activity"/>
    <property type="evidence" value="ECO:0007669"/>
    <property type="project" value="InterPro"/>
</dbReference>
<dbReference type="SUPFAM" id="SSF56954">
    <property type="entry name" value="Outer membrane efflux proteins (OEP)"/>
    <property type="match status" value="1"/>
</dbReference>
<dbReference type="PANTHER" id="PTHR30026">
    <property type="entry name" value="OUTER MEMBRANE PROTEIN TOLC"/>
    <property type="match status" value="1"/>
</dbReference>
<evidence type="ECO:0000256" key="8">
    <source>
        <dbReference type="SAM" id="SignalP"/>
    </source>
</evidence>
<keyword evidence="4" id="KW-1134">Transmembrane beta strand</keyword>
<proteinExistence type="inferred from homology"/>
<evidence type="ECO:0000256" key="6">
    <source>
        <dbReference type="ARBA" id="ARBA00023136"/>
    </source>
</evidence>
<dbReference type="GO" id="GO:0009279">
    <property type="term" value="C:cell outer membrane"/>
    <property type="evidence" value="ECO:0007669"/>
    <property type="project" value="UniProtKB-SubCell"/>
</dbReference>
<gene>
    <name evidence="9" type="ORF">FRY74_07750</name>
</gene>
<evidence type="ECO:0000313" key="10">
    <source>
        <dbReference type="Proteomes" id="UP000321721"/>
    </source>
</evidence>
<dbReference type="AlphaFoldDB" id="A0A5C6RT45"/>